<accession>A0AAE1D1C0</accession>
<feature type="transmembrane region" description="Helical" evidence="8">
    <location>
        <begin position="17"/>
        <end position="36"/>
    </location>
</feature>
<comment type="similarity">
    <text evidence="2 8">Belongs to the glycosyltransferase 92 family.</text>
</comment>
<dbReference type="GO" id="GO:0016757">
    <property type="term" value="F:glycosyltransferase activity"/>
    <property type="evidence" value="ECO:0007669"/>
    <property type="project" value="UniProtKB-UniRule"/>
</dbReference>
<dbReference type="EC" id="2.4.1.-" evidence="8"/>
<evidence type="ECO:0000256" key="3">
    <source>
        <dbReference type="ARBA" id="ARBA00022676"/>
    </source>
</evidence>
<evidence type="ECO:0000256" key="7">
    <source>
        <dbReference type="ARBA" id="ARBA00023136"/>
    </source>
</evidence>
<keyword evidence="6 8" id="KW-1133">Transmembrane helix</keyword>
<dbReference type="InterPro" id="IPR008166">
    <property type="entry name" value="Glyco_transf_92"/>
</dbReference>
<organism evidence="9 10">
    <name type="scientific">Elysia crispata</name>
    <name type="common">lettuce slug</name>
    <dbReference type="NCBI Taxonomy" id="231223"/>
    <lineage>
        <taxon>Eukaryota</taxon>
        <taxon>Metazoa</taxon>
        <taxon>Spiralia</taxon>
        <taxon>Lophotrochozoa</taxon>
        <taxon>Mollusca</taxon>
        <taxon>Gastropoda</taxon>
        <taxon>Heterobranchia</taxon>
        <taxon>Euthyneura</taxon>
        <taxon>Panpulmonata</taxon>
        <taxon>Sacoglossa</taxon>
        <taxon>Placobranchoidea</taxon>
        <taxon>Plakobranchidae</taxon>
        <taxon>Elysia</taxon>
    </lineage>
</organism>
<keyword evidence="5 8" id="KW-0812">Transmembrane</keyword>
<keyword evidence="7 8" id="KW-0472">Membrane</keyword>
<protein>
    <recommendedName>
        <fullName evidence="8">Glycosyltransferase family 92 protein</fullName>
        <ecNumber evidence="8">2.4.1.-</ecNumber>
    </recommendedName>
</protein>
<dbReference type="PANTHER" id="PTHR21461:SF69">
    <property type="entry name" value="GLYCOSYLTRANSFERASE FAMILY 92 PROTEIN"/>
    <property type="match status" value="1"/>
</dbReference>
<dbReference type="Pfam" id="PF01697">
    <property type="entry name" value="Glyco_transf_92"/>
    <property type="match status" value="1"/>
</dbReference>
<evidence type="ECO:0000256" key="5">
    <source>
        <dbReference type="ARBA" id="ARBA00022692"/>
    </source>
</evidence>
<reference evidence="9" key="1">
    <citation type="journal article" date="2023" name="G3 (Bethesda)">
        <title>A reference genome for the long-term kleptoplast-retaining sea slug Elysia crispata morphotype clarki.</title>
        <authorList>
            <person name="Eastman K.E."/>
            <person name="Pendleton A.L."/>
            <person name="Shaikh M.A."/>
            <person name="Suttiyut T."/>
            <person name="Ogas R."/>
            <person name="Tomko P."/>
            <person name="Gavelis G."/>
            <person name="Widhalm J.R."/>
            <person name="Wisecaver J.H."/>
        </authorList>
    </citation>
    <scope>NUCLEOTIDE SEQUENCE</scope>
    <source>
        <strain evidence="9">ECLA1</strain>
    </source>
</reference>
<dbReference type="PANTHER" id="PTHR21461">
    <property type="entry name" value="GLYCOSYLTRANSFERASE FAMILY 92 PROTEIN"/>
    <property type="match status" value="1"/>
</dbReference>
<name>A0AAE1D1C0_9GAST</name>
<dbReference type="GO" id="GO:0005737">
    <property type="term" value="C:cytoplasm"/>
    <property type="evidence" value="ECO:0007669"/>
    <property type="project" value="TreeGrafter"/>
</dbReference>
<evidence type="ECO:0000256" key="4">
    <source>
        <dbReference type="ARBA" id="ARBA00022679"/>
    </source>
</evidence>
<evidence type="ECO:0000256" key="6">
    <source>
        <dbReference type="ARBA" id="ARBA00022989"/>
    </source>
</evidence>
<dbReference type="GO" id="GO:0016020">
    <property type="term" value="C:membrane"/>
    <property type="evidence" value="ECO:0007669"/>
    <property type="project" value="UniProtKB-SubCell"/>
</dbReference>
<keyword evidence="4 8" id="KW-0808">Transferase</keyword>
<keyword evidence="3 8" id="KW-0328">Glycosyltransferase</keyword>
<evidence type="ECO:0000256" key="2">
    <source>
        <dbReference type="ARBA" id="ARBA00007647"/>
    </source>
</evidence>
<evidence type="ECO:0000313" key="9">
    <source>
        <dbReference type="EMBL" id="KAK3749601.1"/>
    </source>
</evidence>
<dbReference type="AlphaFoldDB" id="A0AAE1D1C0"/>
<dbReference type="Proteomes" id="UP001283361">
    <property type="component" value="Unassembled WGS sequence"/>
</dbReference>
<keyword evidence="10" id="KW-1185">Reference proteome</keyword>
<evidence type="ECO:0000313" key="10">
    <source>
        <dbReference type="Proteomes" id="UP001283361"/>
    </source>
</evidence>
<comment type="subcellular location">
    <subcellularLocation>
        <location evidence="1">Membrane</location>
        <topology evidence="1">Single-pass membrane protein</topology>
    </subcellularLocation>
</comment>
<gene>
    <name evidence="9" type="ORF">RRG08_014577</name>
</gene>
<sequence length="495" mass="58086">MLLQKFHSLALSMSPRCLAPIFFAIIFANIVIYLLWTSPASRVPVRRRSNLDDGEYHADSHRKIKGVYIRSLDMAQSYQQSIPHWKGVWIPNRSIQVMSVIEDIYQRPEIKIVLLSFLKHSSNRKFYCCMHWSDDLREFVQVPARLDYIDLRYMAELQGAAFECSVRPSEMNGSHRVKYVSFASESCMDNRTPPMTVMTPERRTFEFAICTKVVYDYLDPRRLLEWFTFMEVMGASKILTFHNNVHNDTMTVLNYFAKTGLLELIEFDPRNRGGVSVKYTARNGQTHQAHHDKTLAARDCQYRLSGYDYVMTIDFDEFPVPRRPFGTISFLLEELARNFSDAAAFRMEPILLPPDWLSRKEPVLYHWQFTRGVHIRPYGNKWVYAPPFTWMASTHNVVPKDGYKTYVVPQEHLHFLHFRSCKLEWHSVNCSSLYQRLAQDEDSLLRFADRVLSKLQRHPLEKLIPLSTSFDYTSKVRKDPRGRGKLFEKTLLFDT</sequence>
<comment type="caution">
    <text evidence="9">The sequence shown here is derived from an EMBL/GenBank/DDBJ whole genome shotgun (WGS) entry which is preliminary data.</text>
</comment>
<dbReference type="EMBL" id="JAWDGP010005935">
    <property type="protein sequence ID" value="KAK3749601.1"/>
    <property type="molecule type" value="Genomic_DNA"/>
</dbReference>
<evidence type="ECO:0000256" key="8">
    <source>
        <dbReference type="RuleBase" id="RU366017"/>
    </source>
</evidence>
<evidence type="ECO:0000256" key="1">
    <source>
        <dbReference type="ARBA" id="ARBA00004167"/>
    </source>
</evidence>
<proteinExistence type="inferred from homology"/>